<feature type="region of interest" description="Disordered" evidence="1">
    <location>
        <begin position="145"/>
        <end position="199"/>
    </location>
</feature>
<feature type="region of interest" description="Disordered" evidence="1">
    <location>
        <begin position="29"/>
        <end position="52"/>
    </location>
</feature>
<sequence length="373" mass="39945">MICKHCGMESTTTDRCSVCGLPLQPTQETAEQTTTEATQESVPVADSTVTPPQKKEIIKAHRPAPAIVPPAKKHSTPAFGGAKHSPPPAVPPPSRRVASLSEILESKTTIDNTPAPAYSNKAPDPLASVLSNLKLPQKETIETQAPAVADAPQASTETSLPPASNLPSQTSTSAESAPSITPLPQQEPSQPTQPTPRPTAAEELEAYAPPNPWPITARYAAVLALLLAFAGLFPIYQKHLFWAPMLLAQFLGGLLLPVMRVVPWFDEDPDDLPLVIGLVFFFGPLIGLVIYIILSLLRHNTNPGLMGCLIVGSLSLLVVQPAWLGHLDAQWLAPFAGVQTNPLQLIAHLAMGWSPIVVIVGWIFAGVFRKLYE</sequence>
<keyword evidence="2" id="KW-0812">Transmembrane</keyword>
<feature type="compositionally biased region" description="Pro residues" evidence="1">
    <location>
        <begin position="85"/>
        <end position="94"/>
    </location>
</feature>
<feature type="transmembrane region" description="Helical" evidence="2">
    <location>
        <begin position="345"/>
        <end position="368"/>
    </location>
</feature>
<keyword evidence="2" id="KW-0472">Membrane</keyword>
<evidence type="ECO:0000313" key="4">
    <source>
        <dbReference type="Proteomes" id="UP000014227"/>
    </source>
</evidence>
<dbReference type="EMBL" id="HF951689">
    <property type="protein sequence ID" value="CCW34314.1"/>
    <property type="molecule type" value="Genomic_DNA"/>
</dbReference>
<reference evidence="4" key="1">
    <citation type="submission" date="2013-03" db="EMBL/GenBank/DDBJ databases">
        <title>Genome sequence of Chthonomonas calidirosea, the first sequenced genome from the Armatimonadetes phylum (formally candidate division OP10).</title>
        <authorList>
            <person name="Lee K.C.Y."/>
            <person name="Morgan X.C."/>
            <person name="Dunfield P.F."/>
            <person name="Tamas I."/>
            <person name="Houghton K.M."/>
            <person name="Vyssotski M."/>
            <person name="Ryan J.L.J."/>
            <person name="Lagutin K."/>
            <person name="McDonald I.R."/>
            <person name="Stott M.B."/>
        </authorList>
    </citation>
    <scope>NUCLEOTIDE SEQUENCE [LARGE SCALE GENOMIC DNA]</scope>
    <source>
        <strain evidence="4">DSM 23976 / ICMP 18418 / T49</strain>
    </source>
</reference>
<evidence type="ECO:0000256" key="1">
    <source>
        <dbReference type="SAM" id="MobiDB-lite"/>
    </source>
</evidence>
<feature type="transmembrane region" description="Helical" evidence="2">
    <location>
        <begin position="304"/>
        <end position="325"/>
    </location>
</feature>
<dbReference type="InParanoid" id="S0ESR7"/>
<accession>S0ESR7</accession>
<dbReference type="Proteomes" id="UP000014227">
    <property type="component" value="Chromosome I"/>
</dbReference>
<name>S0ESR7_CHTCT</name>
<feature type="transmembrane region" description="Helical" evidence="2">
    <location>
        <begin position="215"/>
        <end position="233"/>
    </location>
</feature>
<dbReference type="OrthoDB" id="9809216at2"/>
<dbReference type="AlphaFoldDB" id="S0ESR7"/>
<evidence type="ECO:0000256" key="2">
    <source>
        <dbReference type="SAM" id="Phobius"/>
    </source>
</evidence>
<evidence type="ECO:0000313" key="3">
    <source>
        <dbReference type="EMBL" id="CCW34314.1"/>
    </source>
</evidence>
<protein>
    <submittedName>
        <fullName evidence="3">Uncharacterized protein</fullName>
    </submittedName>
</protein>
<feature type="transmembrane region" description="Helical" evidence="2">
    <location>
        <begin position="274"/>
        <end position="297"/>
    </location>
</feature>
<organism evidence="3 4">
    <name type="scientific">Chthonomonas calidirosea (strain DSM 23976 / ICMP 18418 / T49)</name>
    <dbReference type="NCBI Taxonomy" id="1303518"/>
    <lineage>
        <taxon>Bacteria</taxon>
        <taxon>Bacillati</taxon>
        <taxon>Armatimonadota</taxon>
        <taxon>Chthonomonadia</taxon>
        <taxon>Chthonomonadales</taxon>
        <taxon>Chthonomonadaceae</taxon>
        <taxon>Chthonomonas</taxon>
    </lineage>
</organism>
<gene>
    <name evidence="3" type="ORF">CCALI_00480</name>
</gene>
<dbReference type="KEGG" id="ccz:CCALI_00480"/>
<feature type="compositionally biased region" description="Polar residues" evidence="1">
    <location>
        <begin position="153"/>
        <end position="179"/>
    </location>
</feature>
<feature type="transmembrane region" description="Helical" evidence="2">
    <location>
        <begin position="240"/>
        <end position="262"/>
    </location>
</feature>
<feature type="region of interest" description="Disordered" evidence="1">
    <location>
        <begin position="67"/>
        <end position="96"/>
    </location>
</feature>
<proteinExistence type="predicted"/>
<dbReference type="HOGENOM" id="CLU_741236_0_0_0"/>
<keyword evidence="4" id="KW-1185">Reference proteome</keyword>
<dbReference type="PATRIC" id="fig|1303518.3.peg.487"/>
<feature type="compositionally biased region" description="Low complexity" evidence="1">
    <location>
        <begin position="29"/>
        <end position="40"/>
    </location>
</feature>
<dbReference type="RefSeq" id="WP_016481876.1">
    <property type="nucleotide sequence ID" value="NC_021487.1"/>
</dbReference>
<keyword evidence="2" id="KW-1133">Transmembrane helix</keyword>
<dbReference type="STRING" id="454171.CP488_00674"/>